<feature type="region of interest" description="Disordered" evidence="4">
    <location>
        <begin position="549"/>
        <end position="570"/>
    </location>
</feature>
<evidence type="ECO:0000256" key="2">
    <source>
        <dbReference type="ARBA" id="ARBA00022801"/>
    </source>
</evidence>
<evidence type="ECO:0000313" key="7">
    <source>
        <dbReference type="Proteomes" id="UP001642482"/>
    </source>
</evidence>
<dbReference type="InterPro" id="IPR000330">
    <property type="entry name" value="SNF2_N"/>
</dbReference>
<name>A0ABP0CY92_9PEZI</name>
<feature type="compositionally biased region" description="Polar residues" evidence="4">
    <location>
        <begin position="1189"/>
        <end position="1200"/>
    </location>
</feature>
<comment type="caution">
    <text evidence="6">The sequence shown here is derived from an EMBL/GenBank/DDBJ whole genome shotgun (WGS) entry which is preliminary data.</text>
</comment>
<dbReference type="Gene3D" id="3.40.50.300">
    <property type="entry name" value="P-loop containing nucleotide triphosphate hydrolases"/>
    <property type="match status" value="2"/>
</dbReference>
<feature type="region of interest" description="Disordered" evidence="4">
    <location>
        <begin position="228"/>
        <end position="253"/>
    </location>
</feature>
<sequence>MESIPLAAYIAAGSFAVDLVGVDIAPDKWQLSLPVGQPVADGEYVLSAETQAALLQLPEFSAVVRPLQRRWLRFSFKAFTPTIGICRVYVLPDDEYRRLVLRSDPKVRRDLQRLLNGLDYAQKQWDGTPNEIPTTVHDARVRVGGDDNDENRTLLQMFNTIPSPQPQDDILGDESYRRVMDALATSSVPGLKTVLYGHQTRSASVMLQRELQPGRVVDPRLLQLRELTSSDGVTERSEGVSEERVNHGNSERSEERRWYYDDVTGEVLRTARFYDGVSGGILAEEMGTGKTLICLALVLATRAFPAEMPGLARQTPRRRDSPRGAASLVDMAARVISFESVPWKLYLADTTANASEFRHCIAAIQRNPAQYTLPKRVTGGAREVREREARDPRNVPDEVVTLSSCSLVLVPANLVRQWEEEITKHTEGLRVLVVTGNKSEVPSTEAIVESDILLMSIPRFEKLAQDREVTRVGYSLRSPLAAVHFKRVIVDEGHRLGNSKMGRKSNLLLVLDCLQVSTRWIVTGTPSTGLFGVEGEAVSEGAAVEGDDFHMSGTSTPGTPGTPGSHTPTGTAALQERKDLERIGAMAALYLRVRPWANTAREAGGLSAGINTSNTGDTPADWAVYVMQPHHSNRSRGGRRDGLRATLDSLIVRHRTADIGDLLPAVDERVVVLDGSVQDRLCLNLFAMMIVFNAVQSQRTDQDYFFHPKQRPALLRLLNNIRQATFFGANFYSVEDIQKALETAETFLRERKVPISIADEALLKEAIAFGHMAVRNRFKRLADACHEVPIYVADMPGGGPYAAAWSIDGEPSQEHEYTCTTAPLVHALQQYLRPCIDAPTSLRAMFDDGRFVQKGWETRTKQQEQVQAQNPRKGGNTAAASNNGTTATASSSKGDPTLAGNTKLGEDNHASGLKKRTSAALSADKDKDGLALTAGVAASSADVFLAAPLANTRLISTASAKLSYLLDAIVKYQADEQIIVFYDNENVAFYLAEHLEILQIQHLIYARGITAERRAQYVATFNGTSADSTSPFRVLLMDLSQAAFGLDMRSASRVYFTSPVLNPQVEAQAVGRVRRISQRHQKERMLTVETLVLRDSLEEVIVDRRSALTPAEHRRIKTLLDDGPIYEWVRNARIQGQYDDDVDDDRAQMAPLKWPQFLFGRGFGRVVHPDEGLVVVERRQPSTPGDGRSNGQASTNGHEQNNGEKNSEQTPTLKEGESDGDPSRPIKKRKMLPKAPVRFA</sequence>
<feature type="compositionally biased region" description="Basic and acidic residues" evidence="4">
    <location>
        <begin position="1214"/>
        <end position="1224"/>
    </location>
</feature>
<reference evidence="6 7" key="1">
    <citation type="submission" date="2024-01" db="EMBL/GenBank/DDBJ databases">
        <authorList>
            <person name="Allen C."/>
            <person name="Tagirdzhanova G."/>
        </authorList>
    </citation>
    <scope>NUCLEOTIDE SEQUENCE [LARGE SCALE GENOMIC DNA]</scope>
</reference>
<dbReference type="PANTHER" id="PTHR45626">
    <property type="entry name" value="TRANSCRIPTION TERMINATION FACTOR 2-RELATED"/>
    <property type="match status" value="1"/>
</dbReference>
<evidence type="ECO:0000256" key="3">
    <source>
        <dbReference type="ARBA" id="ARBA00022840"/>
    </source>
</evidence>
<dbReference type="Pfam" id="PF00176">
    <property type="entry name" value="SNF2-rel_dom"/>
    <property type="match status" value="1"/>
</dbReference>
<dbReference type="InterPro" id="IPR014001">
    <property type="entry name" value="Helicase_ATP-bd"/>
</dbReference>
<feature type="region of interest" description="Disordered" evidence="4">
    <location>
        <begin position="1176"/>
        <end position="1240"/>
    </location>
</feature>
<evidence type="ECO:0000256" key="4">
    <source>
        <dbReference type="SAM" id="MobiDB-lite"/>
    </source>
</evidence>
<keyword evidence="2" id="KW-0378">Hydrolase</keyword>
<dbReference type="SUPFAM" id="SSF52540">
    <property type="entry name" value="P-loop containing nucleoside triphosphate hydrolases"/>
    <property type="match status" value="2"/>
</dbReference>
<keyword evidence="3" id="KW-0067">ATP-binding</keyword>
<dbReference type="Pfam" id="PF00271">
    <property type="entry name" value="Helicase_C"/>
    <property type="match status" value="1"/>
</dbReference>
<gene>
    <name evidence="6" type="ORF">SEUCBS140593_009429</name>
</gene>
<dbReference type="CDD" id="cd18793">
    <property type="entry name" value="SF2_C_SNF"/>
    <property type="match status" value="1"/>
</dbReference>
<dbReference type="InterPro" id="IPR049730">
    <property type="entry name" value="SNF2/RAD54-like_C"/>
</dbReference>
<dbReference type="PROSITE" id="PS51194">
    <property type="entry name" value="HELICASE_CTER"/>
    <property type="match status" value="1"/>
</dbReference>
<accession>A0ABP0CY92</accession>
<keyword evidence="1" id="KW-0547">Nucleotide-binding</keyword>
<organism evidence="6 7">
    <name type="scientific">Sporothrix eucalyptigena</name>
    <dbReference type="NCBI Taxonomy" id="1812306"/>
    <lineage>
        <taxon>Eukaryota</taxon>
        <taxon>Fungi</taxon>
        <taxon>Dikarya</taxon>
        <taxon>Ascomycota</taxon>
        <taxon>Pezizomycotina</taxon>
        <taxon>Sordariomycetes</taxon>
        <taxon>Sordariomycetidae</taxon>
        <taxon>Ophiostomatales</taxon>
        <taxon>Ophiostomataceae</taxon>
        <taxon>Sporothrix</taxon>
    </lineage>
</organism>
<dbReference type="Proteomes" id="UP001642482">
    <property type="component" value="Unassembled WGS sequence"/>
</dbReference>
<dbReference type="PANTHER" id="PTHR45626:SF51">
    <property type="entry name" value="SNF2-RELATED DOMAIN-CONTAINING PROTEIN"/>
    <property type="match status" value="1"/>
</dbReference>
<dbReference type="InterPro" id="IPR001650">
    <property type="entry name" value="Helicase_C-like"/>
</dbReference>
<dbReference type="EMBL" id="CAWUHD010000154">
    <property type="protein sequence ID" value="CAK7235880.1"/>
    <property type="molecule type" value="Genomic_DNA"/>
</dbReference>
<evidence type="ECO:0000256" key="1">
    <source>
        <dbReference type="ARBA" id="ARBA00022741"/>
    </source>
</evidence>
<feature type="domain" description="Helicase C-terminal" evidence="5">
    <location>
        <begin position="964"/>
        <end position="1116"/>
    </location>
</feature>
<feature type="compositionally biased region" description="Low complexity" evidence="4">
    <location>
        <begin position="874"/>
        <end position="892"/>
    </location>
</feature>
<evidence type="ECO:0000313" key="6">
    <source>
        <dbReference type="EMBL" id="CAK7235880.1"/>
    </source>
</evidence>
<dbReference type="SMART" id="SM00487">
    <property type="entry name" value="DEXDc"/>
    <property type="match status" value="1"/>
</dbReference>
<keyword evidence="7" id="KW-1185">Reference proteome</keyword>
<dbReference type="InterPro" id="IPR050628">
    <property type="entry name" value="SNF2_RAD54_helicase_TF"/>
</dbReference>
<feature type="compositionally biased region" description="Low complexity" evidence="4">
    <location>
        <begin position="552"/>
        <end position="570"/>
    </location>
</feature>
<evidence type="ECO:0000259" key="5">
    <source>
        <dbReference type="PROSITE" id="PS51194"/>
    </source>
</evidence>
<proteinExistence type="predicted"/>
<dbReference type="InterPro" id="IPR027417">
    <property type="entry name" value="P-loop_NTPase"/>
</dbReference>
<feature type="region of interest" description="Disordered" evidence="4">
    <location>
        <begin position="859"/>
        <end position="911"/>
    </location>
</feature>
<feature type="compositionally biased region" description="Basic and acidic residues" evidence="4">
    <location>
        <begin position="233"/>
        <end position="253"/>
    </location>
</feature>
<protein>
    <recommendedName>
        <fullName evidence="5">Helicase C-terminal domain-containing protein</fullName>
    </recommendedName>
</protein>